<protein>
    <recommendedName>
        <fullName evidence="10">Major facilitator superfamily (MFS) profile domain-containing protein</fullName>
    </recommendedName>
</protein>
<feature type="transmembrane region" description="Helical" evidence="8">
    <location>
        <begin position="41"/>
        <end position="68"/>
    </location>
</feature>
<dbReference type="InterPro" id="IPR024671">
    <property type="entry name" value="Atg22-like"/>
</dbReference>
<feature type="transmembrane region" description="Helical" evidence="8">
    <location>
        <begin position="88"/>
        <end position="107"/>
    </location>
</feature>
<keyword evidence="6 8" id="KW-0472">Membrane</keyword>
<feature type="transmembrane region" description="Helical" evidence="8">
    <location>
        <begin position="119"/>
        <end position="140"/>
    </location>
</feature>
<keyword evidence="4 8" id="KW-0812">Transmembrane</keyword>
<feature type="transmembrane region" description="Helical" evidence="8">
    <location>
        <begin position="360"/>
        <end position="380"/>
    </location>
</feature>
<dbReference type="EMBL" id="HBHK01002500">
    <property type="protein sequence ID" value="CAD9665711.1"/>
    <property type="molecule type" value="Transcribed_RNA"/>
</dbReference>
<dbReference type="GO" id="GO:0012505">
    <property type="term" value="C:endomembrane system"/>
    <property type="evidence" value="ECO:0007669"/>
    <property type="project" value="UniProtKB-SubCell"/>
</dbReference>
<feature type="transmembrane region" description="Helical" evidence="8">
    <location>
        <begin position="457"/>
        <end position="478"/>
    </location>
</feature>
<feature type="transmembrane region" description="Helical" evidence="8">
    <location>
        <begin position="421"/>
        <end position="450"/>
    </location>
</feature>
<sequence length="588" mass="63987">MYQHNEPYGVESSQQAQEERVATWTKLLCCKRLAKHTEPRGFIYVSAARGAVVIYGSLFASVALTSYAKSVAECDGTIFNGSMKASSLLGVLGVIEGVTNALLSPFIGSFVDLTPWRKLSLFVSVLFFTALVGVQGVLFLSTDSDKVDPDDSEKMLQEPLFKSNFVLGILIFTIVAQVVAYEIAALLTTTYVPELSSKPEKITRYVSRAYTLLNAMQLLTAAFISGFVYALGWGGLQSGSFGALFVVIVTLAWFIPGYPKLGQRTEVDPTINKSACGLVHLWETLKEIFVQYRQLFLLLVSWTFAMASLQSITVLATTYITFHLGYSATSTSMLLAAALLFSVPGSLLTSWAVKKYNLKIVYIFILVVFGMSFLIAPFLLPADTVALEDTDNSTVVTQYGNCNTQTIDAGGETKQVAPDHVLYVAIICVMIWGLGIGSVYVAYTAFYALLIPGGKEASYYGIKVTFGKVLTWLGPLLFTVINENTDKLQYTLALLGPFFLIAAVVTYFVDVDRGIADVSDTLHRRRGPAVLSVKIEEVNPMDLDNNTDNGGEPEVGLQKTISVVQENDSESNPDTAPSSATISPSTEL</sequence>
<evidence type="ECO:0000256" key="3">
    <source>
        <dbReference type="ARBA" id="ARBA00022448"/>
    </source>
</evidence>
<feature type="transmembrane region" description="Helical" evidence="8">
    <location>
        <begin position="490"/>
        <end position="509"/>
    </location>
</feature>
<reference evidence="9" key="1">
    <citation type="submission" date="2021-01" db="EMBL/GenBank/DDBJ databases">
        <authorList>
            <person name="Corre E."/>
            <person name="Pelletier E."/>
            <person name="Niang G."/>
            <person name="Scheremetjew M."/>
            <person name="Finn R."/>
            <person name="Kale V."/>
            <person name="Holt S."/>
            <person name="Cochrane G."/>
            <person name="Meng A."/>
            <person name="Brown T."/>
            <person name="Cohen L."/>
        </authorList>
    </citation>
    <scope>NUCLEOTIDE SEQUENCE</scope>
    <source>
        <strain evidence="9">NY070348D</strain>
    </source>
</reference>
<dbReference type="InterPro" id="IPR036259">
    <property type="entry name" value="MFS_trans_sf"/>
</dbReference>
<dbReference type="PANTHER" id="PTHR23519:SF1">
    <property type="entry name" value="AUTOPHAGY-RELATED PROTEIN 22"/>
    <property type="match status" value="1"/>
</dbReference>
<feature type="transmembrane region" description="Helical" evidence="8">
    <location>
        <begin position="334"/>
        <end position="353"/>
    </location>
</feature>
<organism evidence="9">
    <name type="scientific">Mucochytrium quahogii</name>
    <dbReference type="NCBI Taxonomy" id="96639"/>
    <lineage>
        <taxon>Eukaryota</taxon>
        <taxon>Sar</taxon>
        <taxon>Stramenopiles</taxon>
        <taxon>Bigyra</taxon>
        <taxon>Labyrinthulomycetes</taxon>
        <taxon>Thraustochytrida</taxon>
        <taxon>Thraustochytriidae</taxon>
        <taxon>Mucochytrium</taxon>
    </lineage>
</organism>
<feature type="transmembrane region" description="Helical" evidence="8">
    <location>
        <begin position="165"/>
        <end position="188"/>
    </location>
</feature>
<evidence type="ECO:0000256" key="7">
    <source>
        <dbReference type="SAM" id="MobiDB-lite"/>
    </source>
</evidence>
<gene>
    <name evidence="9" type="ORF">QSP1433_LOCUS1458</name>
</gene>
<dbReference type="InterPro" id="IPR011701">
    <property type="entry name" value="MFS"/>
</dbReference>
<keyword evidence="3" id="KW-0813">Transport</keyword>
<dbReference type="PANTHER" id="PTHR23519">
    <property type="entry name" value="AUTOPHAGY-RELATED PROTEIN 22"/>
    <property type="match status" value="1"/>
</dbReference>
<evidence type="ECO:0000256" key="8">
    <source>
        <dbReference type="SAM" id="Phobius"/>
    </source>
</evidence>
<evidence type="ECO:0008006" key="10">
    <source>
        <dbReference type="Google" id="ProtNLM"/>
    </source>
</evidence>
<dbReference type="AlphaFoldDB" id="A0A7S2RB31"/>
<dbReference type="Gene3D" id="1.20.1250.20">
    <property type="entry name" value="MFS general substrate transporter like domains"/>
    <property type="match status" value="2"/>
</dbReference>
<name>A0A7S2RB31_9STRA</name>
<feature type="transmembrane region" description="Helical" evidence="8">
    <location>
        <begin position="209"/>
        <end position="230"/>
    </location>
</feature>
<evidence type="ECO:0000313" key="9">
    <source>
        <dbReference type="EMBL" id="CAD9665711.1"/>
    </source>
</evidence>
<feature type="region of interest" description="Disordered" evidence="7">
    <location>
        <begin position="541"/>
        <end position="588"/>
    </location>
</feature>
<dbReference type="SUPFAM" id="SSF103473">
    <property type="entry name" value="MFS general substrate transporter"/>
    <property type="match status" value="1"/>
</dbReference>
<evidence type="ECO:0000256" key="6">
    <source>
        <dbReference type="ARBA" id="ARBA00023136"/>
    </source>
</evidence>
<dbReference type="InterPro" id="IPR050495">
    <property type="entry name" value="ATG22/LtaA_families"/>
</dbReference>
<comment type="subcellular location">
    <subcellularLocation>
        <location evidence="1">Endomembrane system</location>
        <topology evidence="1">Multi-pass membrane protein</topology>
    </subcellularLocation>
</comment>
<evidence type="ECO:0000256" key="4">
    <source>
        <dbReference type="ARBA" id="ARBA00022692"/>
    </source>
</evidence>
<feature type="transmembrane region" description="Helical" evidence="8">
    <location>
        <begin position="236"/>
        <end position="255"/>
    </location>
</feature>
<accession>A0A7S2RB31</accession>
<evidence type="ECO:0000256" key="5">
    <source>
        <dbReference type="ARBA" id="ARBA00022989"/>
    </source>
</evidence>
<evidence type="ECO:0000256" key="1">
    <source>
        <dbReference type="ARBA" id="ARBA00004127"/>
    </source>
</evidence>
<dbReference type="Pfam" id="PF11700">
    <property type="entry name" value="ATG22"/>
    <property type="match status" value="1"/>
</dbReference>
<feature type="compositionally biased region" description="Low complexity" evidence="7">
    <location>
        <begin position="575"/>
        <end position="588"/>
    </location>
</feature>
<keyword evidence="5 8" id="KW-1133">Transmembrane helix</keyword>
<proteinExistence type="inferred from homology"/>
<feature type="compositionally biased region" description="Polar residues" evidence="7">
    <location>
        <begin position="559"/>
        <end position="574"/>
    </location>
</feature>
<dbReference type="GO" id="GO:0022857">
    <property type="term" value="F:transmembrane transporter activity"/>
    <property type="evidence" value="ECO:0007669"/>
    <property type="project" value="InterPro"/>
</dbReference>
<feature type="transmembrane region" description="Helical" evidence="8">
    <location>
        <begin position="295"/>
        <end position="322"/>
    </location>
</feature>
<evidence type="ECO:0000256" key="2">
    <source>
        <dbReference type="ARBA" id="ARBA00006978"/>
    </source>
</evidence>
<comment type="similarity">
    <text evidence="2">Belongs to the ATG22 family.</text>
</comment>
<dbReference type="Pfam" id="PF07690">
    <property type="entry name" value="MFS_1"/>
    <property type="match status" value="1"/>
</dbReference>